<dbReference type="PANTHER" id="PTHR45631:SF120">
    <property type="entry name" value="KINASE-LIKE PROTEIN-RELATED"/>
    <property type="match status" value="1"/>
</dbReference>
<evidence type="ECO:0000256" key="6">
    <source>
        <dbReference type="SAM" id="MobiDB-lite"/>
    </source>
</evidence>
<accession>A0ABM0TGG6</accession>
<evidence type="ECO:0000256" key="3">
    <source>
        <dbReference type="ARBA" id="ARBA00022729"/>
    </source>
</evidence>
<feature type="domain" description="Malectin-like" evidence="9">
    <location>
        <begin position="27"/>
        <end position="347"/>
    </location>
</feature>
<evidence type="ECO:0000256" key="1">
    <source>
        <dbReference type="ARBA" id="ARBA00004167"/>
    </source>
</evidence>
<evidence type="ECO:0000256" key="5">
    <source>
        <dbReference type="ARBA" id="ARBA00023136"/>
    </source>
</evidence>
<sequence>MMAALLYLITLFSLSAIMVTLAESISIDCGSTGSYIDSNNVTWVGDKGFVTTGEPMKIPDVVTKPMNTLRYFSTGQTNCYSNIPVTKGQKTLVRTRFKYENYDGKLSPPSFDVIYDRKHRDSIKITESLLNDEENFYFSEVIFAPANENISVCLFRTSPSYNPFISSIEVYGMDAGMYNDLGPNEGLLLQKRMAYGAEEIISYPLDPYGRLWSASGSQDNPTLTDLSTSAPSIDITRASNKPPEIVMSKAVSGLKFSYEALPLTGITVYLVLYFSEPQSLGRTQRRSFNVFLDTTQVGSDPIVPVFGKATQFVLRDVVATSTSQIIFQSTDDSDLPPLINGLELYSISNSNRDTQGPGATEPHKNNAVEEPLNVTKPKGGKKKKNKLPLIFGVTFASAFAILSSGFGAIFLRKRQNARLHSNTTSTMSTGHGTGTGMSPLVEQQSVSDTNDSNVVQDEHH</sequence>
<evidence type="ECO:0000313" key="11">
    <source>
        <dbReference type="RefSeq" id="XP_010426064.1"/>
    </source>
</evidence>
<feature type="region of interest" description="Disordered" evidence="6">
    <location>
        <begin position="350"/>
        <end position="383"/>
    </location>
</feature>
<evidence type="ECO:0000256" key="8">
    <source>
        <dbReference type="SAM" id="SignalP"/>
    </source>
</evidence>
<dbReference type="PANTHER" id="PTHR45631">
    <property type="entry name" value="OS07G0107800 PROTEIN-RELATED"/>
    <property type="match status" value="1"/>
</dbReference>
<keyword evidence="5 7" id="KW-0472">Membrane</keyword>
<reference evidence="10" key="1">
    <citation type="journal article" date="2014" name="Nat. Commun.">
        <title>The emerging biofuel crop Camelina sativa retains a highly undifferentiated hexaploid genome structure.</title>
        <authorList>
            <person name="Kagale S."/>
            <person name="Koh C."/>
            <person name="Nixon J."/>
            <person name="Bollina V."/>
            <person name="Clarke W.E."/>
            <person name="Tuteja R."/>
            <person name="Spillane C."/>
            <person name="Robinson S.J."/>
            <person name="Links M.G."/>
            <person name="Clarke C."/>
            <person name="Higgins E.E."/>
            <person name="Huebert T."/>
            <person name="Sharpe A.G."/>
            <person name="Parkin I.A."/>
        </authorList>
    </citation>
    <scope>NUCLEOTIDE SEQUENCE [LARGE SCALE GENOMIC DNA]</scope>
    <source>
        <strain evidence="10">cv. DH55</strain>
    </source>
</reference>
<evidence type="ECO:0000256" key="4">
    <source>
        <dbReference type="ARBA" id="ARBA00022989"/>
    </source>
</evidence>
<comment type="subcellular location">
    <subcellularLocation>
        <location evidence="1">Membrane</location>
        <topology evidence="1">Single-pass membrane protein</topology>
    </subcellularLocation>
</comment>
<dbReference type="Proteomes" id="UP000694864">
    <property type="component" value="Chromosome 9"/>
</dbReference>
<evidence type="ECO:0000313" key="10">
    <source>
        <dbReference type="Proteomes" id="UP000694864"/>
    </source>
</evidence>
<feature type="region of interest" description="Disordered" evidence="6">
    <location>
        <begin position="421"/>
        <end position="460"/>
    </location>
</feature>
<feature type="chain" id="PRO_5046961204" evidence="8">
    <location>
        <begin position="23"/>
        <end position="460"/>
    </location>
</feature>
<protein>
    <submittedName>
        <fullName evidence="11">Uncharacterized protein At1g24485-like</fullName>
    </submittedName>
</protein>
<feature type="signal peptide" evidence="8">
    <location>
        <begin position="1"/>
        <end position="22"/>
    </location>
</feature>
<reference evidence="11" key="2">
    <citation type="submission" date="2025-08" db="UniProtKB">
        <authorList>
            <consortium name="RefSeq"/>
        </authorList>
    </citation>
    <scope>IDENTIFICATION</scope>
    <source>
        <tissue evidence="11">Leaf</tissue>
    </source>
</reference>
<keyword evidence="2 7" id="KW-0812">Transmembrane</keyword>
<dbReference type="Pfam" id="PF12819">
    <property type="entry name" value="Malectin_like"/>
    <property type="match status" value="1"/>
</dbReference>
<feature type="compositionally biased region" description="Polar residues" evidence="6">
    <location>
        <begin position="441"/>
        <end position="460"/>
    </location>
</feature>
<feature type="compositionally biased region" description="Low complexity" evidence="6">
    <location>
        <begin position="421"/>
        <end position="430"/>
    </location>
</feature>
<dbReference type="GeneID" id="104711088"/>
<keyword evidence="10" id="KW-1185">Reference proteome</keyword>
<gene>
    <name evidence="11" type="primary">LOC104711088</name>
</gene>
<evidence type="ECO:0000259" key="9">
    <source>
        <dbReference type="Pfam" id="PF12819"/>
    </source>
</evidence>
<dbReference type="Gene3D" id="2.60.120.430">
    <property type="entry name" value="Galactose-binding lectin"/>
    <property type="match status" value="1"/>
</dbReference>
<evidence type="ECO:0000256" key="7">
    <source>
        <dbReference type="SAM" id="Phobius"/>
    </source>
</evidence>
<dbReference type="RefSeq" id="XP_010426064.1">
    <property type="nucleotide sequence ID" value="XM_010427762.2"/>
</dbReference>
<keyword evidence="3 8" id="KW-0732">Signal</keyword>
<feature type="transmembrane region" description="Helical" evidence="7">
    <location>
        <begin position="389"/>
        <end position="411"/>
    </location>
</feature>
<organism evidence="10 11">
    <name type="scientific">Camelina sativa</name>
    <name type="common">False flax</name>
    <name type="synonym">Myagrum sativum</name>
    <dbReference type="NCBI Taxonomy" id="90675"/>
    <lineage>
        <taxon>Eukaryota</taxon>
        <taxon>Viridiplantae</taxon>
        <taxon>Streptophyta</taxon>
        <taxon>Embryophyta</taxon>
        <taxon>Tracheophyta</taxon>
        <taxon>Spermatophyta</taxon>
        <taxon>Magnoliopsida</taxon>
        <taxon>eudicotyledons</taxon>
        <taxon>Gunneridae</taxon>
        <taxon>Pentapetalae</taxon>
        <taxon>rosids</taxon>
        <taxon>malvids</taxon>
        <taxon>Brassicales</taxon>
        <taxon>Brassicaceae</taxon>
        <taxon>Camelineae</taxon>
        <taxon>Camelina</taxon>
    </lineage>
</organism>
<name>A0ABM0TGG6_CAMSA</name>
<evidence type="ECO:0000256" key="2">
    <source>
        <dbReference type="ARBA" id="ARBA00022692"/>
    </source>
</evidence>
<proteinExistence type="predicted"/>
<dbReference type="InterPro" id="IPR024788">
    <property type="entry name" value="Malectin-like_Carb-bd_dom"/>
</dbReference>
<keyword evidence="4 7" id="KW-1133">Transmembrane helix</keyword>